<dbReference type="NCBIfam" id="NF003302">
    <property type="entry name" value="PRK04302.1"/>
    <property type="match status" value="1"/>
</dbReference>
<gene>
    <name evidence="7 9" type="primary">tpiA</name>
    <name evidence="9" type="ORF">TQ35_004830</name>
</gene>
<dbReference type="PROSITE" id="PS51440">
    <property type="entry name" value="TIM_2"/>
    <property type="match status" value="1"/>
</dbReference>
<keyword evidence="3 7" id="KW-0963">Cytoplasm</keyword>
<dbReference type="GO" id="GO:0006096">
    <property type="term" value="P:glycolytic process"/>
    <property type="evidence" value="ECO:0007669"/>
    <property type="project" value="UniProtKB-UniRule"/>
</dbReference>
<feature type="binding site" evidence="7">
    <location>
        <position position="180"/>
    </location>
    <ligand>
        <name>substrate</name>
    </ligand>
</feature>
<reference evidence="9" key="1">
    <citation type="submission" date="2022-05" db="EMBL/GenBank/DDBJ databases">
        <title>Metagenome Sequencing of an Archaeal-Dominated Microbial Community from a Hot Spring at the Los Azufres Geothermal Field, Mexico.</title>
        <authorList>
            <person name="Marin-Paredes R."/>
            <person name="Martinez-Romero E."/>
            <person name="Servin-Garciduenas L.E."/>
        </authorList>
    </citation>
    <scope>NUCLEOTIDE SEQUENCE</scope>
    <source>
        <strain evidence="9">AZ1-454</strain>
    </source>
</reference>
<comment type="subcellular location">
    <subcellularLocation>
        <location evidence="7 8">Cytoplasm</location>
    </subcellularLocation>
</comment>
<dbReference type="HAMAP" id="MF_00147_A">
    <property type="entry name" value="TIM_A"/>
    <property type="match status" value="1"/>
</dbReference>
<dbReference type="EMBL" id="JZWS02000003">
    <property type="protein sequence ID" value="MCL7343883.1"/>
    <property type="molecule type" value="Genomic_DNA"/>
</dbReference>
<feature type="binding site" evidence="7">
    <location>
        <begin position="201"/>
        <end position="202"/>
    </location>
    <ligand>
        <name>substrate</name>
    </ligand>
</feature>
<evidence type="ECO:0000256" key="7">
    <source>
        <dbReference type="HAMAP-Rule" id="MF_00147"/>
    </source>
</evidence>
<dbReference type="GO" id="GO:0005829">
    <property type="term" value="C:cytosol"/>
    <property type="evidence" value="ECO:0007669"/>
    <property type="project" value="TreeGrafter"/>
</dbReference>
<dbReference type="InterPro" id="IPR000652">
    <property type="entry name" value="Triosephosphate_isomerase"/>
</dbReference>
<accession>A0AAE3FLB4</accession>
<comment type="subunit">
    <text evidence="6 7">Homotetramer; dimer of dimers.</text>
</comment>
<comment type="caution">
    <text evidence="9">The sequence shown here is derived from an EMBL/GenBank/DDBJ whole genome shotgun (WGS) entry which is preliminary data.</text>
</comment>
<evidence type="ECO:0000256" key="5">
    <source>
        <dbReference type="ARBA" id="ARBA00023235"/>
    </source>
</evidence>
<dbReference type="NCBIfam" id="TIGR00419">
    <property type="entry name" value="tim"/>
    <property type="match status" value="1"/>
</dbReference>
<feature type="binding site" evidence="7">
    <location>
        <position position="146"/>
    </location>
    <ligand>
        <name>substrate</name>
    </ligand>
</feature>
<protein>
    <recommendedName>
        <fullName evidence="1 7">Triosephosphate isomerase</fullName>
        <shortName evidence="7">TIM</shortName>
        <shortName evidence="7">TPI</shortName>
        <ecNumber evidence="7 8">5.3.1.1</ecNumber>
    </recommendedName>
    <alternativeName>
        <fullName evidence="7">Triose-phosphate isomerase</fullName>
    </alternativeName>
</protein>
<dbReference type="InterPro" id="IPR022891">
    <property type="entry name" value="Triosephosphate_isomerase_arc"/>
</dbReference>
<dbReference type="Pfam" id="PF00121">
    <property type="entry name" value="TIM"/>
    <property type="match status" value="1"/>
</dbReference>
<dbReference type="FunFam" id="3.20.20.70:FF:000223">
    <property type="entry name" value="Triosephosphate isomerase"/>
    <property type="match status" value="1"/>
</dbReference>
<keyword evidence="2 7" id="KW-0312">Gluconeogenesis</keyword>
<dbReference type="Gene3D" id="3.20.20.70">
    <property type="entry name" value="Aldolase class I"/>
    <property type="match status" value="1"/>
</dbReference>
<name>A0AAE3FLB4_9CREN</name>
<evidence type="ECO:0000256" key="1">
    <source>
        <dbReference type="ARBA" id="ARBA00019397"/>
    </source>
</evidence>
<dbReference type="CDD" id="cd00311">
    <property type="entry name" value="TIM"/>
    <property type="match status" value="1"/>
</dbReference>
<evidence type="ECO:0000313" key="9">
    <source>
        <dbReference type="EMBL" id="MCL7343883.1"/>
    </source>
</evidence>
<evidence type="ECO:0000256" key="4">
    <source>
        <dbReference type="ARBA" id="ARBA00023152"/>
    </source>
</evidence>
<comment type="similarity">
    <text evidence="7 8">Belongs to the triosephosphate isomerase family.</text>
</comment>
<dbReference type="PANTHER" id="PTHR21139">
    <property type="entry name" value="TRIOSEPHOSPHATE ISOMERASE"/>
    <property type="match status" value="1"/>
</dbReference>
<comment type="catalytic activity">
    <reaction evidence="7 8">
        <text>D-glyceraldehyde 3-phosphate = dihydroxyacetone phosphate</text>
        <dbReference type="Rhea" id="RHEA:18585"/>
        <dbReference type="ChEBI" id="CHEBI:57642"/>
        <dbReference type="ChEBI" id="CHEBI:59776"/>
        <dbReference type="EC" id="5.3.1.1"/>
    </reaction>
</comment>
<feature type="active site" description="Proton acceptor" evidence="7">
    <location>
        <position position="141"/>
    </location>
</feature>
<comment type="pathway">
    <text evidence="7 8">Carbohydrate degradation; glycolysis; D-glyceraldehyde 3-phosphate from glycerone phosphate: step 1/1.</text>
</comment>
<dbReference type="GO" id="GO:0006094">
    <property type="term" value="P:gluconeogenesis"/>
    <property type="evidence" value="ECO:0007669"/>
    <property type="project" value="UniProtKB-UniRule"/>
</dbReference>
<dbReference type="GO" id="GO:0019563">
    <property type="term" value="P:glycerol catabolic process"/>
    <property type="evidence" value="ECO:0007669"/>
    <property type="project" value="TreeGrafter"/>
</dbReference>
<dbReference type="AlphaFoldDB" id="A0AAE3FLB4"/>
<dbReference type="SUPFAM" id="SSF51351">
    <property type="entry name" value="Triosephosphate isomerase (TIM)"/>
    <property type="match status" value="1"/>
</dbReference>
<proteinExistence type="inferred from homology"/>
<keyword evidence="4 7" id="KW-0324">Glycolysis</keyword>
<evidence type="ECO:0000256" key="8">
    <source>
        <dbReference type="RuleBase" id="RU363013"/>
    </source>
</evidence>
<dbReference type="GO" id="GO:0046166">
    <property type="term" value="P:glyceraldehyde-3-phosphate biosynthetic process"/>
    <property type="evidence" value="ECO:0007669"/>
    <property type="project" value="TreeGrafter"/>
</dbReference>
<dbReference type="EC" id="5.3.1.1" evidence="7 8"/>
<organism evidence="9">
    <name type="scientific">Candidatus Aramenus sulfurataquae</name>
    <dbReference type="NCBI Taxonomy" id="1326980"/>
    <lineage>
        <taxon>Archaea</taxon>
        <taxon>Thermoproteota</taxon>
        <taxon>Thermoprotei</taxon>
        <taxon>Sulfolobales</taxon>
        <taxon>Sulfolobaceae</taxon>
        <taxon>Candidatus Aramenus</taxon>
    </lineage>
</organism>
<evidence type="ECO:0000256" key="3">
    <source>
        <dbReference type="ARBA" id="ARBA00022490"/>
    </source>
</evidence>
<feature type="binding site" evidence="7">
    <location>
        <begin position="9"/>
        <end position="11"/>
    </location>
    <ligand>
        <name>substrate</name>
    </ligand>
</feature>
<feature type="active site" description="Electrophile" evidence="7">
    <location>
        <position position="93"/>
    </location>
</feature>
<dbReference type="InterPro" id="IPR013785">
    <property type="entry name" value="Aldolase_TIM"/>
</dbReference>
<keyword evidence="5 7" id="KW-0413">Isomerase</keyword>
<dbReference type="InterPro" id="IPR035990">
    <property type="entry name" value="TIM_sf"/>
</dbReference>
<dbReference type="GO" id="GO:0004807">
    <property type="term" value="F:triose-phosphate isomerase activity"/>
    <property type="evidence" value="ECO:0007669"/>
    <property type="project" value="UniProtKB-UniRule"/>
</dbReference>
<dbReference type="PANTHER" id="PTHR21139:SF42">
    <property type="entry name" value="TRIOSEPHOSPHATE ISOMERASE"/>
    <property type="match status" value="1"/>
</dbReference>
<evidence type="ECO:0000256" key="2">
    <source>
        <dbReference type="ARBA" id="ARBA00022432"/>
    </source>
</evidence>
<evidence type="ECO:0000256" key="6">
    <source>
        <dbReference type="ARBA" id="ARBA00044762"/>
    </source>
</evidence>
<sequence length="230" mass="24706">MKKPIVLINFKAYENSFGKKAVEMAKVIEGVSKDYSVDVIISVPATEIYRIAQEVSIPVYAEHVDAVDLGARTGAITVEMIKEAGAKGSLLNHSERRIRFDEIDDAVKKLRREGLESVVCVDRYTMVAPVGMLGPDAVLIEPPELIGTGISVSRAKPEVITKGVEEIRKTPGVELIAGAGISTGEDVYTAIKLGASGIGVASAVMKAKDPRKVVEDFVKSALRAIEEKGR</sequence>
<comment type="pathway">
    <text evidence="7 8">Carbohydrate biosynthesis; gluconeogenesis.</text>
</comment>
<comment type="function">
    <text evidence="7">Involved in the gluconeogenesis. Catalyzes stereospecifically the conversion of dihydroxyacetone phosphate (DHAP) to D-glyceraldehyde-3-phosphate (G3P).</text>
</comment>